<keyword evidence="1" id="KW-0812">Transmembrane</keyword>
<keyword evidence="2" id="KW-0732">Signal</keyword>
<accession>A0A656DAC1</accession>
<sequence>MRKFFFSLVLLIIFLGCGSSKQTLKENSSSIPTSNTELKSPFGKKYEYVYKLIKPVTKDKLFFSDLNISVEFVIDESFIHLRLKNKRNEKISLSLNDAQILIDARASKVMNFNYLNEFNYSPVGFSTNIDIFPNAFVELHLVPSDRVLMSSGDYEIAGFYPYIDFNDEKRAKEIYGNIGGKIGLYLPVETDNEIYDYYFEFQIVDVKVVGDYYPRKRGPLVQTQLPSEIVIKGEGLSPAESFIASTLISFFVLISAYFIFAREKGKI</sequence>
<evidence type="ECO:0000256" key="1">
    <source>
        <dbReference type="SAM" id="Phobius"/>
    </source>
</evidence>
<keyword evidence="4" id="KW-1185">Reference proteome</keyword>
<feature type="signal peptide" evidence="2">
    <location>
        <begin position="1"/>
        <end position="21"/>
    </location>
</feature>
<feature type="transmembrane region" description="Helical" evidence="1">
    <location>
        <begin position="242"/>
        <end position="260"/>
    </location>
</feature>
<dbReference type="OrthoDB" id="9780826at2"/>
<dbReference type="AlphaFoldDB" id="A0A656DAC1"/>
<evidence type="ECO:0000313" key="3">
    <source>
        <dbReference type="EMBL" id="CUT05375.1"/>
    </source>
</evidence>
<dbReference type="EMBL" id="CZVU01000118">
    <property type="protein sequence ID" value="CUT05375.1"/>
    <property type="molecule type" value="Genomic_DNA"/>
</dbReference>
<gene>
    <name evidence="3" type="ORF">JGI24_01672</name>
</gene>
<dbReference type="PROSITE" id="PS51257">
    <property type="entry name" value="PROKAR_LIPOPROTEIN"/>
    <property type="match status" value="1"/>
</dbReference>
<evidence type="ECO:0000313" key="4">
    <source>
        <dbReference type="Proteomes" id="UP000243065"/>
    </source>
</evidence>
<proteinExistence type="predicted"/>
<name>A0A656DAC1_KRYT1</name>
<dbReference type="RefSeq" id="WP_072150930.1">
    <property type="nucleotide sequence ID" value="NZ_CZVU01000118.1"/>
</dbReference>
<keyword evidence="1" id="KW-0472">Membrane</keyword>
<reference evidence="3 4" key="1">
    <citation type="submission" date="2015-11" db="EMBL/GenBank/DDBJ databases">
        <authorList>
            <person name="Varghese N."/>
        </authorList>
    </citation>
    <scope>NUCLEOTIDE SEQUENCE [LARGE SCALE GENOMIC DNA]</scope>
    <source>
        <strain evidence="3 4">JGI-24</strain>
    </source>
</reference>
<keyword evidence="1" id="KW-1133">Transmembrane helix</keyword>
<protein>
    <submittedName>
        <fullName evidence="3">Uncharacterized protein</fullName>
    </submittedName>
</protein>
<organism evidence="3 4">
    <name type="scientific">Kryptobacter tengchongensis</name>
    <dbReference type="NCBI Taxonomy" id="1643429"/>
    <lineage>
        <taxon>Bacteria</taxon>
        <taxon>Pseudomonadati</taxon>
        <taxon>Candidatus Kryptoniota</taxon>
        <taxon>Candidatus Kryptobacter</taxon>
    </lineage>
</organism>
<evidence type="ECO:0000256" key="2">
    <source>
        <dbReference type="SAM" id="SignalP"/>
    </source>
</evidence>
<dbReference type="Proteomes" id="UP000243065">
    <property type="component" value="Unassembled WGS sequence"/>
</dbReference>
<feature type="chain" id="PRO_5025023804" evidence="2">
    <location>
        <begin position="22"/>
        <end position="267"/>
    </location>
</feature>